<dbReference type="InterPro" id="IPR032678">
    <property type="entry name" value="tRNA-synt_1_cat_dom"/>
</dbReference>
<keyword evidence="5 10" id="KW-0547">Nucleotide-binding</keyword>
<comment type="subunit">
    <text evidence="2 10">Monomer.</text>
</comment>
<comment type="subcellular location">
    <subcellularLocation>
        <location evidence="10">Cytoplasm</location>
    </subcellularLocation>
</comment>
<feature type="binding site" evidence="10">
    <location>
        <position position="221"/>
    </location>
    <ligand>
        <name>Zn(2+)</name>
        <dbReference type="ChEBI" id="CHEBI:29105"/>
    </ligand>
</feature>
<dbReference type="HAMAP" id="MF_00041">
    <property type="entry name" value="Cys_tRNA_synth"/>
    <property type="match status" value="1"/>
</dbReference>
<feature type="domain" description="tRNA synthetases class I catalytic" evidence="11">
    <location>
        <begin position="15"/>
        <end position="326"/>
    </location>
</feature>
<evidence type="ECO:0000256" key="1">
    <source>
        <dbReference type="ARBA" id="ARBA00005594"/>
    </source>
</evidence>
<evidence type="ECO:0000256" key="7">
    <source>
        <dbReference type="ARBA" id="ARBA00022840"/>
    </source>
</evidence>
<dbReference type="GO" id="GO:0006423">
    <property type="term" value="P:cysteinyl-tRNA aminoacylation"/>
    <property type="evidence" value="ECO:0007669"/>
    <property type="project" value="UniProtKB-UniRule"/>
</dbReference>
<keyword evidence="6 10" id="KW-0862">Zinc</keyword>
<dbReference type="PANTHER" id="PTHR10890:SF3">
    <property type="entry name" value="CYSTEINE--TRNA LIGASE, CYTOPLASMIC"/>
    <property type="match status" value="1"/>
</dbReference>
<keyword evidence="3 10" id="KW-0436">Ligase</keyword>
<sequence length="466" mass="53137">MLKLYNTLGREVTEFQSIKENSVSLYCCGPTVYNFAHIGNLRTYFFEDILIKTLNYNNFHVKHCMNITDVGHLTDDGDDGEDKMIKASRDKGMDVYDIAKFFEKAFFEDTKSLNISRPDIVCRATKHIGDMIKLVKGLEDKGFTYVSNGNVYFDTSKFPAYGSMAGLEKQDLNYGASTALDSAKKNPQDFVLWFTNSKFENQAMQWNSPWGKGYPGWHLECSAMSLKYLGDTFDIHCGGVDHVNIHHTNEIAQTEAYTGKKWVNRWLHGEFLVNKTGKMSKSKDGFLTLQTLVDKGYKPLDYRYFLLGAHYRTQLTFSWESLDGAKSALKSIRNKISLLLEKDDIGLIESIGDSGKKYLDNFVTHINEDLNTPRCLADLWDLLKDKSVPACDKLAVINQMDKILSLDLLTLEKEICTDKRLLKLLENRNEARLNKDYALSDKIRDELLEEGWVVKDSGNGSVLERV</sequence>
<dbReference type="NCBIfam" id="TIGR00435">
    <property type="entry name" value="cysS"/>
    <property type="match status" value="1"/>
</dbReference>
<dbReference type="Pfam" id="PF01406">
    <property type="entry name" value="tRNA-synt_1e"/>
    <property type="match status" value="1"/>
</dbReference>
<reference evidence="12 13" key="1">
    <citation type="submission" date="2019-02" db="EMBL/GenBank/DDBJ databases">
        <authorList>
            <person name="Fomenkov A."/>
            <person name="Dubinina G."/>
            <person name="Grabovich M."/>
            <person name="Vincze T."/>
            <person name="Roberts R.J."/>
        </authorList>
    </citation>
    <scope>NUCLEOTIDE SEQUENCE [LARGE SCALE GENOMIC DNA]</scope>
    <source>
        <strain evidence="12 13">P</strain>
    </source>
</reference>
<evidence type="ECO:0000256" key="2">
    <source>
        <dbReference type="ARBA" id="ARBA00011245"/>
    </source>
</evidence>
<comment type="similarity">
    <text evidence="1 10">Belongs to the class-I aminoacyl-tRNA synthetase family.</text>
</comment>
<dbReference type="InterPro" id="IPR014729">
    <property type="entry name" value="Rossmann-like_a/b/a_fold"/>
</dbReference>
<feature type="binding site" evidence="10">
    <location>
        <position position="28"/>
    </location>
    <ligand>
        <name>Zn(2+)</name>
        <dbReference type="ChEBI" id="CHEBI:29105"/>
    </ligand>
</feature>
<keyword evidence="9 10" id="KW-0030">Aminoacyl-tRNA synthetase</keyword>
<dbReference type="SUPFAM" id="SSF47323">
    <property type="entry name" value="Anticodon-binding domain of a subclass of class I aminoacyl-tRNA synthetases"/>
    <property type="match status" value="1"/>
</dbReference>
<dbReference type="GO" id="GO:0005829">
    <property type="term" value="C:cytosol"/>
    <property type="evidence" value="ECO:0007669"/>
    <property type="project" value="TreeGrafter"/>
</dbReference>
<dbReference type="AlphaFoldDB" id="A0A5C1Q689"/>
<evidence type="ECO:0000313" key="12">
    <source>
        <dbReference type="EMBL" id="QEN03583.1"/>
    </source>
</evidence>
<dbReference type="InterPro" id="IPR009080">
    <property type="entry name" value="tRNAsynth_Ia_anticodon-bd"/>
</dbReference>
<dbReference type="Gene3D" id="3.40.50.620">
    <property type="entry name" value="HUPs"/>
    <property type="match status" value="1"/>
</dbReference>
<comment type="catalytic activity">
    <reaction evidence="10">
        <text>tRNA(Cys) + L-cysteine + ATP = L-cysteinyl-tRNA(Cys) + AMP + diphosphate</text>
        <dbReference type="Rhea" id="RHEA:17773"/>
        <dbReference type="Rhea" id="RHEA-COMP:9661"/>
        <dbReference type="Rhea" id="RHEA-COMP:9679"/>
        <dbReference type="ChEBI" id="CHEBI:30616"/>
        <dbReference type="ChEBI" id="CHEBI:33019"/>
        <dbReference type="ChEBI" id="CHEBI:35235"/>
        <dbReference type="ChEBI" id="CHEBI:78442"/>
        <dbReference type="ChEBI" id="CHEBI:78517"/>
        <dbReference type="ChEBI" id="CHEBI:456215"/>
        <dbReference type="EC" id="6.1.1.16"/>
    </reaction>
</comment>
<dbReference type="SUPFAM" id="SSF52374">
    <property type="entry name" value="Nucleotidylyl transferase"/>
    <property type="match status" value="1"/>
</dbReference>
<dbReference type="InterPro" id="IPR024909">
    <property type="entry name" value="Cys-tRNA/MSH_ligase"/>
</dbReference>
<feature type="short sequence motif" description="'KMSKS' region" evidence="10">
    <location>
        <begin position="278"/>
        <end position="282"/>
    </location>
</feature>
<feature type="binding site" evidence="10">
    <location>
        <position position="246"/>
    </location>
    <ligand>
        <name>Zn(2+)</name>
        <dbReference type="ChEBI" id="CHEBI:29105"/>
    </ligand>
</feature>
<dbReference type="Gene3D" id="1.20.120.1910">
    <property type="entry name" value="Cysteine-tRNA ligase, C-terminal anti-codon recognition domain"/>
    <property type="match status" value="1"/>
</dbReference>
<comment type="cofactor">
    <cofactor evidence="10">
        <name>Zn(2+)</name>
        <dbReference type="ChEBI" id="CHEBI:29105"/>
    </cofactor>
    <text evidence="10">Binds 1 zinc ion per subunit.</text>
</comment>
<evidence type="ECO:0000256" key="10">
    <source>
        <dbReference type="HAMAP-Rule" id="MF_00041"/>
    </source>
</evidence>
<accession>A0A5C1Q689</accession>
<dbReference type="Proteomes" id="UP000323824">
    <property type="component" value="Chromosome"/>
</dbReference>
<dbReference type="EMBL" id="CP035807">
    <property type="protein sequence ID" value="QEN03583.1"/>
    <property type="molecule type" value="Genomic_DNA"/>
</dbReference>
<evidence type="ECO:0000256" key="6">
    <source>
        <dbReference type="ARBA" id="ARBA00022833"/>
    </source>
</evidence>
<keyword evidence="4 10" id="KW-0479">Metal-binding</keyword>
<evidence type="ECO:0000256" key="9">
    <source>
        <dbReference type="ARBA" id="ARBA00023146"/>
    </source>
</evidence>
<dbReference type="PRINTS" id="PR00983">
    <property type="entry name" value="TRNASYNTHCYS"/>
</dbReference>
<dbReference type="GO" id="GO:0008270">
    <property type="term" value="F:zinc ion binding"/>
    <property type="evidence" value="ECO:0007669"/>
    <property type="project" value="UniProtKB-UniRule"/>
</dbReference>
<organism evidence="12 13">
    <name type="scientific">Thiospirochaeta perfilievii</name>
    <dbReference type="NCBI Taxonomy" id="252967"/>
    <lineage>
        <taxon>Bacteria</taxon>
        <taxon>Pseudomonadati</taxon>
        <taxon>Spirochaetota</taxon>
        <taxon>Spirochaetia</taxon>
        <taxon>Spirochaetales</taxon>
        <taxon>Spirochaetaceae</taxon>
        <taxon>Thiospirochaeta</taxon>
    </lineage>
</organism>
<keyword evidence="8 10" id="KW-0648">Protein biosynthesis</keyword>
<evidence type="ECO:0000256" key="3">
    <source>
        <dbReference type="ARBA" id="ARBA00022598"/>
    </source>
</evidence>
<protein>
    <recommendedName>
        <fullName evidence="10">Cysteine--tRNA ligase</fullName>
        <ecNumber evidence="10">6.1.1.16</ecNumber>
    </recommendedName>
    <alternativeName>
        <fullName evidence="10">Cysteinyl-tRNA synthetase</fullName>
        <shortName evidence="10">CysRS</shortName>
    </alternativeName>
</protein>
<dbReference type="KEGG" id="sper:EW093_02335"/>
<feature type="binding site" evidence="10">
    <location>
        <position position="250"/>
    </location>
    <ligand>
        <name>Zn(2+)</name>
        <dbReference type="ChEBI" id="CHEBI:29105"/>
    </ligand>
</feature>
<dbReference type="PANTHER" id="PTHR10890">
    <property type="entry name" value="CYSTEINYL-TRNA SYNTHETASE"/>
    <property type="match status" value="1"/>
</dbReference>
<evidence type="ECO:0000256" key="8">
    <source>
        <dbReference type="ARBA" id="ARBA00022917"/>
    </source>
</evidence>
<keyword evidence="13" id="KW-1185">Reference proteome</keyword>
<dbReference type="OrthoDB" id="9815130at2"/>
<dbReference type="CDD" id="cd00672">
    <property type="entry name" value="CysRS_core"/>
    <property type="match status" value="1"/>
</dbReference>
<evidence type="ECO:0000256" key="4">
    <source>
        <dbReference type="ARBA" id="ARBA00022723"/>
    </source>
</evidence>
<dbReference type="GO" id="GO:0005524">
    <property type="term" value="F:ATP binding"/>
    <property type="evidence" value="ECO:0007669"/>
    <property type="project" value="UniProtKB-UniRule"/>
</dbReference>
<evidence type="ECO:0000259" key="11">
    <source>
        <dbReference type="Pfam" id="PF01406"/>
    </source>
</evidence>
<evidence type="ECO:0000313" key="13">
    <source>
        <dbReference type="Proteomes" id="UP000323824"/>
    </source>
</evidence>
<keyword evidence="7 10" id="KW-0067">ATP-binding</keyword>
<gene>
    <name evidence="10 12" type="primary">cysS</name>
    <name evidence="12" type="ORF">EW093_02335</name>
</gene>
<name>A0A5C1Q689_9SPIO</name>
<keyword evidence="10" id="KW-0963">Cytoplasm</keyword>
<proteinExistence type="inferred from homology"/>
<feature type="short sequence motif" description="'HIGH' region" evidence="10">
    <location>
        <begin position="30"/>
        <end position="40"/>
    </location>
</feature>
<reference evidence="12 13" key="2">
    <citation type="submission" date="2019-09" db="EMBL/GenBank/DDBJ databases">
        <title>Complete Genome Sequence and Methylome Analysis of free living Spirochaetas.</title>
        <authorList>
            <person name="Leshcheva N."/>
            <person name="Mikheeva N."/>
        </authorList>
    </citation>
    <scope>NUCLEOTIDE SEQUENCE [LARGE SCALE GENOMIC DNA]</scope>
    <source>
        <strain evidence="12 13">P</strain>
    </source>
</reference>
<dbReference type="InterPro" id="IPR015803">
    <property type="entry name" value="Cys-tRNA-ligase"/>
</dbReference>
<feature type="binding site" evidence="10">
    <location>
        <position position="281"/>
    </location>
    <ligand>
        <name>ATP</name>
        <dbReference type="ChEBI" id="CHEBI:30616"/>
    </ligand>
</feature>
<dbReference type="EC" id="6.1.1.16" evidence="10"/>
<dbReference type="RefSeq" id="WP_149566841.1">
    <property type="nucleotide sequence ID" value="NZ_CP035807.1"/>
</dbReference>
<dbReference type="GO" id="GO:0004817">
    <property type="term" value="F:cysteine-tRNA ligase activity"/>
    <property type="evidence" value="ECO:0007669"/>
    <property type="project" value="UniProtKB-UniRule"/>
</dbReference>
<evidence type="ECO:0000256" key="5">
    <source>
        <dbReference type="ARBA" id="ARBA00022741"/>
    </source>
</evidence>